<dbReference type="PROSITE" id="PS50113">
    <property type="entry name" value="PAC"/>
    <property type="match status" value="3"/>
</dbReference>
<dbReference type="InterPro" id="IPR000014">
    <property type="entry name" value="PAS"/>
</dbReference>
<keyword evidence="4" id="KW-0418">Kinase</keyword>
<dbReference type="InterPro" id="IPR003661">
    <property type="entry name" value="HisK_dim/P_dom"/>
</dbReference>
<feature type="domain" description="PAC" evidence="9">
    <location>
        <begin position="412"/>
        <end position="464"/>
    </location>
</feature>
<dbReference type="RefSeq" id="WP_353933013.1">
    <property type="nucleotide sequence ID" value="NZ_CP150886.1"/>
</dbReference>
<keyword evidence="6" id="KW-0175">Coiled coil</keyword>
<dbReference type="InterPro" id="IPR036097">
    <property type="entry name" value="HisK_dim/P_sf"/>
</dbReference>
<feature type="coiled-coil region" evidence="6">
    <location>
        <begin position="21"/>
        <end position="48"/>
    </location>
</feature>
<dbReference type="SUPFAM" id="SSF55874">
    <property type="entry name" value="ATPase domain of HSP90 chaperone/DNA topoisomerase II/histidine kinase"/>
    <property type="match status" value="1"/>
</dbReference>
<feature type="coiled-coil region" evidence="6">
    <location>
        <begin position="455"/>
        <end position="482"/>
    </location>
</feature>
<dbReference type="SUPFAM" id="SSF55785">
    <property type="entry name" value="PYP-like sensor domain (PAS domain)"/>
    <property type="match status" value="3"/>
</dbReference>
<dbReference type="PANTHER" id="PTHR43065">
    <property type="entry name" value="SENSOR HISTIDINE KINASE"/>
    <property type="match status" value="1"/>
</dbReference>
<evidence type="ECO:0000259" key="7">
    <source>
        <dbReference type="PROSITE" id="PS50109"/>
    </source>
</evidence>
<evidence type="ECO:0000313" key="10">
    <source>
        <dbReference type="EMBL" id="WZB90119.1"/>
    </source>
</evidence>
<comment type="catalytic activity">
    <reaction evidence="1">
        <text>ATP + protein L-histidine = ADP + protein N-phospho-L-histidine.</text>
        <dbReference type="EC" id="2.7.13.3"/>
    </reaction>
</comment>
<dbReference type="SMART" id="SM00388">
    <property type="entry name" value="HisKA"/>
    <property type="match status" value="1"/>
</dbReference>
<dbReference type="SMART" id="SM00387">
    <property type="entry name" value="HATPase_c"/>
    <property type="match status" value="1"/>
</dbReference>
<dbReference type="InterPro" id="IPR001610">
    <property type="entry name" value="PAC"/>
</dbReference>
<proteinExistence type="predicted"/>
<dbReference type="PROSITE" id="PS50109">
    <property type="entry name" value="HIS_KIN"/>
    <property type="match status" value="1"/>
</dbReference>
<dbReference type="SMART" id="SM00091">
    <property type="entry name" value="PAS"/>
    <property type="match status" value="3"/>
</dbReference>
<evidence type="ECO:0000256" key="6">
    <source>
        <dbReference type="SAM" id="Coils"/>
    </source>
</evidence>
<dbReference type="CDD" id="cd00082">
    <property type="entry name" value="HisKA"/>
    <property type="match status" value="1"/>
</dbReference>
<keyword evidence="11" id="KW-1185">Reference proteome</keyword>
<feature type="domain" description="Histidine kinase" evidence="7">
    <location>
        <begin position="498"/>
        <end position="756"/>
    </location>
</feature>
<dbReference type="Pfam" id="PF02518">
    <property type="entry name" value="HATPase_c"/>
    <property type="match status" value="1"/>
</dbReference>
<evidence type="ECO:0000256" key="3">
    <source>
        <dbReference type="ARBA" id="ARBA00022553"/>
    </source>
</evidence>
<evidence type="ECO:0000256" key="1">
    <source>
        <dbReference type="ARBA" id="ARBA00000085"/>
    </source>
</evidence>
<name>A0ABZ2UXS0_9CYAN</name>
<dbReference type="PROSITE" id="PS50112">
    <property type="entry name" value="PAS"/>
    <property type="match status" value="2"/>
</dbReference>
<dbReference type="InterPro" id="IPR036890">
    <property type="entry name" value="HATPase_C_sf"/>
</dbReference>
<evidence type="ECO:0000313" key="11">
    <source>
        <dbReference type="Proteomes" id="UP001483337"/>
    </source>
</evidence>
<dbReference type="InterPro" id="IPR003594">
    <property type="entry name" value="HATPase_dom"/>
</dbReference>
<dbReference type="InterPro" id="IPR013656">
    <property type="entry name" value="PAS_4"/>
</dbReference>
<feature type="domain" description="PAC" evidence="9">
    <location>
        <begin position="285"/>
        <end position="338"/>
    </location>
</feature>
<gene>
    <name evidence="10" type="ORF">WJM97_10700</name>
</gene>
<dbReference type="NCBIfam" id="TIGR00229">
    <property type="entry name" value="sensory_box"/>
    <property type="match status" value="3"/>
</dbReference>
<keyword evidence="4" id="KW-0808">Transferase</keyword>
<dbReference type="InterPro" id="IPR005467">
    <property type="entry name" value="His_kinase_dom"/>
</dbReference>
<keyword evidence="5" id="KW-0902">Two-component regulatory system</keyword>
<dbReference type="EC" id="2.7.13.3" evidence="2"/>
<dbReference type="InterPro" id="IPR000700">
    <property type="entry name" value="PAS-assoc_C"/>
</dbReference>
<feature type="domain" description="PAC" evidence="9">
    <location>
        <begin position="156"/>
        <end position="209"/>
    </location>
</feature>
<evidence type="ECO:0000259" key="9">
    <source>
        <dbReference type="PROSITE" id="PS50113"/>
    </source>
</evidence>
<evidence type="ECO:0000256" key="2">
    <source>
        <dbReference type="ARBA" id="ARBA00012438"/>
    </source>
</evidence>
<dbReference type="Proteomes" id="UP001483337">
    <property type="component" value="Chromosome"/>
</dbReference>
<evidence type="ECO:0000256" key="4">
    <source>
        <dbReference type="ARBA" id="ARBA00022777"/>
    </source>
</evidence>
<evidence type="ECO:0000256" key="5">
    <source>
        <dbReference type="ARBA" id="ARBA00023012"/>
    </source>
</evidence>
<accession>A0ABZ2UXS0</accession>
<feature type="domain" description="PAS" evidence="8">
    <location>
        <begin position="77"/>
        <end position="153"/>
    </location>
</feature>
<dbReference type="SUPFAM" id="SSF47384">
    <property type="entry name" value="Homodimeric domain of signal transducing histidine kinase"/>
    <property type="match status" value="1"/>
</dbReference>
<dbReference type="Gene3D" id="1.10.287.130">
    <property type="match status" value="1"/>
</dbReference>
<dbReference type="CDD" id="cd00130">
    <property type="entry name" value="PAS"/>
    <property type="match status" value="3"/>
</dbReference>
<organism evidence="10 11">
    <name type="scientific">Okeanomitos corallinicola TIOX110</name>
    <dbReference type="NCBI Taxonomy" id="3133117"/>
    <lineage>
        <taxon>Bacteria</taxon>
        <taxon>Bacillati</taxon>
        <taxon>Cyanobacteriota</taxon>
        <taxon>Cyanophyceae</taxon>
        <taxon>Nostocales</taxon>
        <taxon>Aphanizomenonaceae</taxon>
        <taxon>Okeanomitos</taxon>
    </lineage>
</organism>
<dbReference type="InterPro" id="IPR035965">
    <property type="entry name" value="PAS-like_dom_sf"/>
</dbReference>
<sequence length="757" mass="86468">MDHLSETIITSSDHQPNINETETLKQEIHSLRQKVNKLEQELAYLRKLDTHDKKIDQHQDINQESEGQSVEIELQEKTNLLQLILNSISDGVIVADKEGKCVIVNPAASKMYGSNSTQTQSEESSQHYELFRPDQIMPFPTVKIPLLRTLNGESFDNLEVFSQHEQDQEGMWTIVNGTPLVDDQGKIHGGVIVCRNVTERKQVEEQLRQREEFLQSIYITAEVGIFVIDVTKTREFRMFSFNPLIEKITGLTTQQVQGKTAFEVFGEETGLRFEETYQQCMRAGTTISYEESVHFNEETRWFLTTLSPSKNDQGEIYRLIGTNTEITERKKTEKELLEVKNLYQQILDSIPDFVLCKGAESRIIYANKAFRDYYAMTMEQLQAIIDAPFNNPDYTQQYVKDDAYVFNTGKTMLLEEPVTRHDGVVHTFSTIKNAIFDIEGRVIQTVGISRDITDRKQAEIALQQKTNELEKALIELQHTQMQMIQSEKMSSLGQMVAGVAHEINNPVNFIHGNLDHIEGYTQDLLNLIKLYQQRYPEPSSEIQAEIEAIDLEFITEDMIKVLQSMRLGTNRIREIVLSLRNFSRLDEAEVKNVNLHEGIDSTITILDNRLKAKSERPKIQLIKNYGNLPLVECYVGQLNQVFMNIISNAIDAIEQKYSDCQYQQEKQETGYIKISTEKSSDNRVKIIITDNGIGIPESVVVSIFNPFYTTKSIGKGTGLGLSISYQIVTEKHKGLLKCSSVEGKGTQFIIEIPTKVK</sequence>
<dbReference type="SMART" id="SM00086">
    <property type="entry name" value="PAC"/>
    <property type="match status" value="3"/>
</dbReference>
<dbReference type="Gene3D" id="3.30.450.20">
    <property type="entry name" value="PAS domain"/>
    <property type="match status" value="3"/>
</dbReference>
<dbReference type="PANTHER" id="PTHR43065:SF50">
    <property type="entry name" value="HISTIDINE KINASE"/>
    <property type="match status" value="1"/>
</dbReference>
<feature type="domain" description="PAS" evidence="8">
    <location>
        <begin position="210"/>
        <end position="284"/>
    </location>
</feature>
<dbReference type="InterPro" id="IPR004358">
    <property type="entry name" value="Sig_transdc_His_kin-like_C"/>
</dbReference>
<dbReference type="Pfam" id="PF08448">
    <property type="entry name" value="PAS_4"/>
    <property type="match status" value="3"/>
</dbReference>
<reference evidence="10 11" key="1">
    <citation type="submission" date="2024-04" db="EMBL/GenBank/DDBJ databases">
        <title>Okeanomitos corallinicola gen. &amp; sp. nov. (Nostocales, Cyanobacteria), a new toxic marine heterocyst-forming cyanobacterium from a coral reef.</title>
        <authorList>
            <person name="Li H."/>
            <person name="Li R."/>
            <person name="Kang J."/>
            <person name="Hii K.S."/>
            <person name="Mohamed H.F."/>
            <person name="Xu X."/>
            <person name="Luo Z."/>
        </authorList>
    </citation>
    <scope>NUCLEOTIDE SEQUENCE [LARGE SCALE GENOMIC DNA]</scope>
    <source>
        <strain evidence="10 11">TIOX110</strain>
    </source>
</reference>
<keyword evidence="3" id="KW-0597">Phosphoprotein</keyword>
<evidence type="ECO:0000259" key="8">
    <source>
        <dbReference type="PROSITE" id="PS50112"/>
    </source>
</evidence>
<dbReference type="EMBL" id="CP150886">
    <property type="protein sequence ID" value="WZB90119.1"/>
    <property type="molecule type" value="Genomic_DNA"/>
</dbReference>
<protein>
    <recommendedName>
        <fullName evidence="2">histidine kinase</fullName>
        <ecNumber evidence="2">2.7.13.3</ecNumber>
    </recommendedName>
</protein>
<dbReference type="PRINTS" id="PR00344">
    <property type="entry name" value="BCTRLSENSOR"/>
</dbReference>
<dbReference type="Gene3D" id="3.30.565.10">
    <property type="entry name" value="Histidine kinase-like ATPase, C-terminal domain"/>
    <property type="match status" value="1"/>
</dbReference>